<protein>
    <submittedName>
        <fullName evidence="1">Uncharacterized protein</fullName>
    </submittedName>
</protein>
<gene>
    <name evidence="1" type="ORF">L6164_028784</name>
</gene>
<evidence type="ECO:0000313" key="2">
    <source>
        <dbReference type="Proteomes" id="UP000828941"/>
    </source>
</evidence>
<accession>A0ACB9L7M2</accession>
<keyword evidence="2" id="KW-1185">Reference proteome</keyword>
<evidence type="ECO:0000313" key="1">
    <source>
        <dbReference type="EMBL" id="KAI4305416.1"/>
    </source>
</evidence>
<comment type="caution">
    <text evidence="1">The sequence shown here is derived from an EMBL/GenBank/DDBJ whole genome shotgun (WGS) entry which is preliminary data.</text>
</comment>
<proteinExistence type="predicted"/>
<reference evidence="1 2" key="1">
    <citation type="journal article" date="2022" name="DNA Res.">
        <title>Chromosomal-level genome assembly of the orchid tree Bauhinia variegata (Leguminosae; Cercidoideae) supports the allotetraploid origin hypothesis of Bauhinia.</title>
        <authorList>
            <person name="Zhong Y."/>
            <person name="Chen Y."/>
            <person name="Zheng D."/>
            <person name="Pang J."/>
            <person name="Liu Y."/>
            <person name="Luo S."/>
            <person name="Meng S."/>
            <person name="Qian L."/>
            <person name="Wei D."/>
            <person name="Dai S."/>
            <person name="Zhou R."/>
        </authorList>
    </citation>
    <scope>NUCLEOTIDE SEQUENCE [LARGE SCALE GENOMIC DNA]</scope>
    <source>
        <strain evidence="1">BV-YZ2020</strain>
    </source>
</reference>
<dbReference type="EMBL" id="CM039437">
    <property type="protein sequence ID" value="KAI4305416.1"/>
    <property type="molecule type" value="Genomic_DNA"/>
</dbReference>
<dbReference type="Proteomes" id="UP000828941">
    <property type="component" value="Chromosome 12"/>
</dbReference>
<name>A0ACB9L7M2_BAUVA</name>
<organism evidence="1 2">
    <name type="scientific">Bauhinia variegata</name>
    <name type="common">Purple orchid tree</name>
    <name type="synonym">Phanera variegata</name>
    <dbReference type="NCBI Taxonomy" id="167791"/>
    <lineage>
        <taxon>Eukaryota</taxon>
        <taxon>Viridiplantae</taxon>
        <taxon>Streptophyta</taxon>
        <taxon>Embryophyta</taxon>
        <taxon>Tracheophyta</taxon>
        <taxon>Spermatophyta</taxon>
        <taxon>Magnoliopsida</taxon>
        <taxon>eudicotyledons</taxon>
        <taxon>Gunneridae</taxon>
        <taxon>Pentapetalae</taxon>
        <taxon>rosids</taxon>
        <taxon>fabids</taxon>
        <taxon>Fabales</taxon>
        <taxon>Fabaceae</taxon>
        <taxon>Cercidoideae</taxon>
        <taxon>Cercideae</taxon>
        <taxon>Bauhiniinae</taxon>
        <taxon>Bauhinia</taxon>
    </lineage>
</organism>
<sequence length="618" mass="72088">MAGLGKTTFAREICKSYQVEKHFEITAKARVSKDHNTADVLLALLRSFKSITENKSMSFQEVKTMMHESLMNKYLIVLDDIWEKQFWDEIRDCFPNENNGSRILITSRNKDVASFINHDSYELQPLEEEDSWKLFCKKVFREETCPDPLLEPHGRRIVQDCKGVPLSIIISAGLLLDKRSPGQWSEIADNINRFLKTHVKDILKFSYNNLPDELKPCFLYLGIYPDDYEIPVRQLIHLWIAEGFIQVKQTETVPTAEVVADKYLCELIDRGLIQVASKRIDGGVKTCRIHDLVRDLCVSESRECKFLEIFQDVNTMSKSKPRRLSLHCRTEAYNSSNSCDDHPSTRSLFCFRNGDCNYFTDRDYLKWFLNEFKLVRALDLGQRQSYFFVDKLHHFNLLRYLRAKTLMPSFTVPDFLCLLRNLVTFDARGWRIDTLPSEIWKLKHLRNLYLEGFVILPNLTKGAADNKIMWNLQILSVITFHSKNLFLLIKERFPNLKKLGLCRTVWSDPHKASDFMQKLQSLTHLERLKLIQIPKPPNAFPPNITKMTLKKVYDWEIENYMKALANLPYLRILKLSMLYSNVKVRDLHFAAGGFQQLQVLVMGELLNEFLTFGDDAIP</sequence>